<feature type="compositionally biased region" description="Polar residues" evidence="1">
    <location>
        <begin position="1"/>
        <end position="12"/>
    </location>
</feature>
<evidence type="ECO:0000256" key="2">
    <source>
        <dbReference type="SAM" id="Phobius"/>
    </source>
</evidence>
<dbReference type="AlphaFoldDB" id="A0AAE0P6L5"/>
<evidence type="ECO:0000313" key="3">
    <source>
        <dbReference type="EMBL" id="KAK3394338.1"/>
    </source>
</evidence>
<keyword evidence="2" id="KW-0812">Transmembrane</keyword>
<evidence type="ECO:0000256" key="1">
    <source>
        <dbReference type="SAM" id="MobiDB-lite"/>
    </source>
</evidence>
<feature type="compositionally biased region" description="Basic and acidic residues" evidence="1">
    <location>
        <begin position="128"/>
        <end position="139"/>
    </location>
</feature>
<keyword evidence="4" id="KW-1185">Reference proteome</keyword>
<comment type="caution">
    <text evidence="3">The sequence shown here is derived from an EMBL/GenBank/DDBJ whole genome shotgun (WGS) entry which is preliminary data.</text>
</comment>
<reference evidence="3" key="1">
    <citation type="journal article" date="2023" name="Mol. Phylogenet. Evol.">
        <title>Genome-scale phylogeny and comparative genomics of the fungal order Sordariales.</title>
        <authorList>
            <person name="Hensen N."/>
            <person name="Bonometti L."/>
            <person name="Westerberg I."/>
            <person name="Brannstrom I.O."/>
            <person name="Guillou S."/>
            <person name="Cros-Aarteil S."/>
            <person name="Calhoun S."/>
            <person name="Haridas S."/>
            <person name="Kuo A."/>
            <person name="Mondo S."/>
            <person name="Pangilinan J."/>
            <person name="Riley R."/>
            <person name="LaButti K."/>
            <person name="Andreopoulos B."/>
            <person name="Lipzen A."/>
            <person name="Chen C."/>
            <person name="Yan M."/>
            <person name="Daum C."/>
            <person name="Ng V."/>
            <person name="Clum A."/>
            <person name="Steindorff A."/>
            <person name="Ohm R.A."/>
            <person name="Martin F."/>
            <person name="Silar P."/>
            <person name="Natvig D.O."/>
            <person name="Lalanne C."/>
            <person name="Gautier V."/>
            <person name="Ament-Velasquez S.L."/>
            <person name="Kruys A."/>
            <person name="Hutchinson M.I."/>
            <person name="Powell A.J."/>
            <person name="Barry K."/>
            <person name="Miller A.N."/>
            <person name="Grigoriev I.V."/>
            <person name="Debuchy R."/>
            <person name="Gladieux P."/>
            <person name="Hiltunen Thoren M."/>
            <person name="Johannesson H."/>
        </authorList>
    </citation>
    <scope>NUCLEOTIDE SEQUENCE</scope>
    <source>
        <strain evidence="3">CBS 232.78</strain>
    </source>
</reference>
<feature type="compositionally biased region" description="Polar residues" evidence="1">
    <location>
        <begin position="159"/>
        <end position="175"/>
    </location>
</feature>
<dbReference type="EMBL" id="JAULSW010000001">
    <property type="protein sequence ID" value="KAK3394338.1"/>
    <property type="molecule type" value="Genomic_DNA"/>
</dbReference>
<name>A0AAE0P6L5_9PEZI</name>
<protein>
    <submittedName>
        <fullName evidence="3">Uncharacterized protein</fullName>
    </submittedName>
</protein>
<keyword evidence="2" id="KW-1133">Transmembrane helix</keyword>
<accession>A0AAE0P6L5</accession>
<reference evidence="3" key="2">
    <citation type="submission" date="2023-06" db="EMBL/GenBank/DDBJ databases">
        <authorList>
            <consortium name="Lawrence Berkeley National Laboratory"/>
            <person name="Haridas S."/>
            <person name="Hensen N."/>
            <person name="Bonometti L."/>
            <person name="Westerberg I."/>
            <person name="Brannstrom I.O."/>
            <person name="Guillou S."/>
            <person name="Cros-Aarteil S."/>
            <person name="Calhoun S."/>
            <person name="Kuo A."/>
            <person name="Mondo S."/>
            <person name="Pangilinan J."/>
            <person name="Riley R."/>
            <person name="LaButti K."/>
            <person name="Andreopoulos B."/>
            <person name="Lipzen A."/>
            <person name="Chen C."/>
            <person name="Yanf M."/>
            <person name="Daum C."/>
            <person name="Ng V."/>
            <person name="Clum A."/>
            <person name="Steindorff A."/>
            <person name="Ohm R."/>
            <person name="Martin F."/>
            <person name="Silar P."/>
            <person name="Natvig D."/>
            <person name="Lalanne C."/>
            <person name="Gautier V."/>
            <person name="Ament-velasquez S.L."/>
            <person name="Kruys A."/>
            <person name="Hutchinson M.I."/>
            <person name="Powell A.J."/>
            <person name="Barry K."/>
            <person name="Miller A.N."/>
            <person name="Grigoriev I.V."/>
            <person name="Debuchy R."/>
            <person name="Gladieux P."/>
            <person name="Thoren M.H."/>
            <person name="Johannesson H."/>
        </authorList>
    </citation>
    <scope>NUCLEOTIDE SEQUENCE</scope>
    <source>
        <strain evidence="3">CBS 232.78</strain>
    </source>
</reference>
<feature type="transmembrane region" description="Helical" evidence="2">
    <location>
        <begin position="219"/>
        <end position="239"/>
    </location>
</feature>
<evidence type="ECO:0000313" key="4">
    <source>
        <dbReference type="Proteomes" id="UP001285441"/>
    </source>
</evidence>
<sequence length="589" mass="65779">MAGSRQQQQQRSYHVESSWRMVEGGDNDSFDTSILNDEEELNISSGSDPSHSQPFNGSQPFSIGGSQPFSIGGSQDDSIENFLSKAENDEQVILRTPFRPSVPQSVRHSSRENRRHRSPEPEFYMPKVEVDSPRRDGLRSGRTVQTVPPSLPGLRRRQGQPTGDPTKPGRQQGTPSGPLRRQESFHTRLSETLLDSLLGVLSWILGLVGSAFRFAQKPLAFLVSLYLVFGALILVQNMATKSITTSLSPVCRLPGASWINLPFCPDSPPKDGEARERRPVEFDHLVELQNHLADVVERSAEGVSLPMEMKRSESSIRDLRTMVRYSNLARKEELVLEFDGFITIVGTASRNLQVFNSHVGSVVDAVISINRWTSGHLDDMISDDRKRGLISDWATWIFAPFQPAVFSEQLLLNTYTEHTSLVANKIAALITEAEGVLNSLTKAEDHLGIIHDFVTRTEHSVQGRKDEILWTLWTLIGVNSRHLTNLNDQLALLRQVNAQRSEAVKHVTELLVELGRIQATLGDLHDSVAAPELTKGKIEMPLSVHIETINRGVERLELARSRIREVEKERVGEVLARGGKRDEKLIESA</sequence>
<keyword evidence="2" id="KW-0472">Membrane</keyword>
<feature type="compositionally biased region" description="Polar residues" evidence="1">
    <location>
        <begin position="42"/>
        <end position="76"/>
    </location>
</feature>
<proteinExistence type="predicted"/>
<dbReference type="Proteomes" id="UP001285441">
    <property type="component" value="Unassembled WGS sequence"/>
</dbReference>
<organism evidence="3 4">
    <name type="scientific">Podospora didyma</name>
    <dbReference type="NCBI Taxonomy" id="330526"/>
    <lineage>
        <taxon>Eukaryota</taxon>
        <taxon>Fungi</taxon>
        <taxon>Dikarya</taxon>
        <taxon>Ascomycota</taxon>
        <taxon>Pezizomycotina</taxon>
        <taxon>Sordariomycetes</taxon>
        <taxon>Sordariomycetidae</taxon>
        <taxon>Sordariales</taxon>
        <taxon>Podosporaceae</taxon>
        <taxon>Podospora</taxon>
    </lineage>
</organism>
<gene>
    <name evidence="3" type="ORF">B0H63DRAFT_43166</name>
</gene>
<feature type="region of interest" description="Disordered" evidence="1">
    <location>
        <begin position="1"/>
        <end position="182"/>
    </location>
</feature>